<dbReference type="InterPro" id="IPR002885">
    <property type="entry name" value="PPR_rpt"/>
</dbReference>
<name>A0A8T2X4F0_POPDE</name>
<dbReference type="AlphaFoldDB" id="A0A8T2X4F0"/>
<gene>
    <name evidence="4" type="ORF">H0E87_024220</name>
</gene>
<dbReference type="GO" id="GO:0003729">
    <property type="term" value="F:mRNA binding"/>
    <property type="evidence" value="ECO:0007669"/>
    <property type="project" value="UniProtKB-ARBA"/>
</dbReference>
<feature type="repeat" description="PPR" evidence="3">
    <location>
        <begin position="423"/>
        <end position="457"/>
    </location>
</feature>
<dbReference type="GO" id="GO:0009451">
    <property type="term" value="P:RNA modification"/>
    <property type="evidence" value="ECO:0007669"/>
    <property type="project" value="InterPro"/>
</dbReference>
<dbReference type="PANTHER" id="PTHR47926:SF456">
    <property type="entry name" value="PENTATRICOPEPTIDE REPEAT-CONTAINING PROTEIN ELI1, CHLOROPLASTIC"/>
    <property type="match status" value="1"/>
</dbReference>
<feature type="repeat" description="PPR" evidence="3">
    <location>
        <begin position="93"/>
        <end position="127"/>
    </location>
</feature>
<dbReference type="FunFam" id="1.25.40.10:FF:000690">
    <property type="entry name" value="Pentatricopeptide repeat-containing protein"/>
    <property type="match status" value="1"/>
</dbReference>
<feature type="repeat" description="PPR" evidence="3">
    <location>
        <begin position="259"/>
        <end position="293"/>
    </location>
</feature>
<dbReference type="PROSITE" id="PS51375">
    <property type="entry name" value="PPR"/>
    <property type="match status" value="5"/>
</dbReference>
<dbReference type="Pfam" id="PF01535">
    <property type="entry name" value="PPR"/>
    <property type="match status" value="9"/>
</dbReference>
<dbReference type="PANTHER" id="PTHR47926">
    <property type="entry name" value="PENTATRICOPEPTIDE REPEAT-CONTAINING PROTEIN"/>
    <property type="match status" value="1"/>
</dbReference>
<sequence>MLLSANLNQQPWNSAIPTLVLLKKCKRLSDINQIHARLLTTGFIKNTFLTTKIILSFSTSLHAPLIEFARFIFFRHHAFEFDEEEEEEEEEKDPFLWNAIIKTYSHGHDPKEALWLVSLMLENGAFADKFTLSLVLKACSRVGLVKEGMQIHGLLKKLEFGSDLFLQNCLISFYVKCGCLVRARQVFDRMPKRDSVSYNSMIDGYVKGGRIDLARVVFDCIPLEERNLISWNSLIRGYALSEDGILVAWQLFEKMPERDLISWNSMIDGCVKCGRMEDAQGLFDRMPNRDIVSWANMIDGYAKNGRVDIARSLFDEMPERDVVACNAMMGGYVQNGYWMEALGIFYGMQSDGNFLLDNATLLIALSAIAQLGHIDKGVAIHRFIEEIGFSLDGRLGVALIDMYSKCGSIENAMMVFENIKEKSVDHWNAIIGGLAIHGLGELALDFLMEMERMRVEPDDITFIGLLNACGHAGLVKEGMMCFELMRRVHKVEPKLQHYGCMVDILGRAGHIEEAKNFVEEMPFEPNDVIWRTLLSACKTHESFNVGKPVAENLMRLDSPSPSSYVLASNMYAGLGKWNDVRKVRAMMKEKNLEKIPGCSWIELEGHVHAFFVQDKSHPQVTGIYSILDSLSMTDSEHSYCKNVKM</sequence>
<protein>
    <recommendedName>
        <fullName evidence="6">Chlororespiratory reduction 4</fullName>
    </recommendedName>
</protein>
<evidence type="ECO:0000313" key="5">
    <source>
        <dbReference type="Proteomes" id="UP000807159"/>
    </source>
</evidence>
<dbReference type="Proteomes" id="UP000807159">
    <property type="component" value="Chromosome 14"/>
</dbReference>
<dbReference type="InterPro" id="IPR011990">
    <property type="entry name" value="TPR-like_helical_dom_sf"/>
</dbReference>
<keyword evidence="2" id="KW-0677">Repeat</keyword>
<evidence type="ECO:0000256" key="3">
    <source>
        <dbReference type="PROSITE-ProRule" id="PRU00708"/>
    </source>
</evidence>
<evidence type="ECO:0000256" key="2">
    <source>
        <dbReference type="ARBA" id="ARBA00022737"/>
    </source>
</evidence>
<accession>A0A8T2X4F0</accession>
<comment type="caution">
    <text evidence="4">The sequence shown here is derived from an EMBL/GenBank/DDBJ whole genome shotgun (WGS) entry which is preliminary data.</text>
</comment>
<feature type="repeat" description="PPR" evidence="3">
    <location>
        <begin position="321"/>
        <end position="355"/>
    </location>
</feature>
<dbReference type="EMBL" id="JACEGQ020000014">
    <property type="protein sequence ID" value="KAH8488465.1"/>
    <property type="molecule type" value="Genomic_DNA"/>
</dbReference>
<keyword evidence="5" id="KW-1185">Reference proteome</keyword>
<organism evidence="4 5">
    <name type="scientific">Populus deltoides</name>
    <name type="common">Eastern poplar</name>
    <name type="synonym">Eastern cottonwood</name>
    <dbReference type="NCBI Taxonomy" id="3696"/>
    <lineage>
        <taxon>Eukaryota</taxon>
        <taxon>Viridiplantae</taxon>
        <taxon>Streptophyta</taxon>
        <taxon>Embryophyta</taxon>
        <taxon>Tracheophyta</taxon>
        <taxon>Spermatophyta</taxon>
        <taxon>Magnoliopsida</taxon>
        <taxon>eudicotyledons</taxon>
        <taxon>Gunneridae</taxon>
        <taxon>Pentapetalae</taxon>
        <taxon>rosids</taxon>
        <taxon>fabids</taxon>
        <taxon>Malpighiales</taxon>
        <taxon>Salicaceae</taxon>
        <taxon>Saliceae</taxon>
        <taxon>Populus</taxon>
    </lineage>
</organism>
<dbReference type="Pfam" id="PF13041">
    <property type="entry name" value="PPR_2"/>
    <property type="match status" value="1"/>
</dbReference>
<evidence type="ECO:0000256" key="1">
    <source>
        <dbReference type="ARBA" id="ARBA00006643"/>
    </source>
</evidence>
<dbReference type="InterPro" id="IPR046848">
    <property type="entry name" value="E_motif"/>
</dbReference>
<evidence type="ECO:0000313" key="4">
    <source>
        <dbReference type="EMBL" id="KAH8488465.1"/>
    </source>
</evidence>
<reference evidence="4" key="1">
    <citation type="journal article" date="2021" name="J. Hered.">
        <title>Genome Assembly of Salicaceae Populus deltoides (Eastern Cottonwood) I-69 Based on Nanopore Sequencing and Hi-C Technologies.</title>
        <authorList>
            <person name="Bai S."/>
            <person name="Wu H."/>
            <person name="Zhang J."/>
            <person name="Pan Z."/>
            <person name="Zhao W."/>
            <person name="Li Z."/>
            <person name="Tong C."/>
        </authorList>
    </citation>
    <scope>NUCLEOTIDE SEQUENCE</scope>
    <source>
        <tissue evidence="4">Leaf</tissue>
    </source>
</reference>
<dbReference type="NCBIfam" id="TIGR00756">
    <property type="entry name" value="PPR"/>
    <property type="match status" value="6"/>
</dbReference>
<evidence type="ECO:0008006" key="6">
    <source>
        <dbReference type="Google" id="ProtNLM"/>
    </source>
</evidence>
<proteinExistence type="inferred from homology"/>
<dbReference type="InterPro" id="IPR046960">
    <property type="entry name" value="PPR_At4g14850-like_plant"/>
</dbReference>
<comment type="similarity">
    <text evidence="1">Belongs to the PPR family. PCMP-H subfamily.</text>
</comment>
<feature type="repeat" description="PPR" evidence="3">
    <location>
        <begin position="194"/>
        <end position="228"/>
    </location>
</feature>
<dbReference type="Gene3D" id="1.25.40.10">
    <property type="entry name" value="Tetratricopeptide repeat domain"/>
    <property type="match status" value="6"/>
</dbReference>
<dbReference type="Pfam" id="PF20431">
    <property type="entry name" value="E_motif"/>
    <property type="match status" value="1"/>
</dbReference>